<evidence type="ECO:0000313" key="3">
    <source>
        <dbReference type="Proteomes" id="UP000503820"/>
    </source>
</evidence>
<dbReference type="GO" id="GO:0003677">
    <property type="term" value="F:DNA binding"/>
    <property type="evidence" value="ECO:0007669"/>
    <property type="project" value="UniProtKB-KW"/>
</dbReference>
<name>A0A7J0C0C7_9BACT</name>
<organism evidence="2 3">
    <name type="scientific">Desulfovibrio psychrotolerans</name>
    <dbReference type="NCBI Taxonomy" id="415242"/>
    <lineage>
        <taxon>Bacteria</taxon>
        <taxon>Pseudomonadati</taxon>
        <taxon>Thermodesulfobacteriota</taxon>
        <taxon>Desulfovibrionia</taxon>
        <taxon>Desulfovibrionales</taxon>
        <taxon>Desulfovibrionaceae</taxon>
        <taxon>Desulfovibrio</taxon>
    </lineage>
</organism>
<dbReference type="InterPro" id="IPR007499">
    <property type="entry name" value="ERF_bacteria_virus"/>
</dbReference>
<protein>
    <submittedName>
        <fullName evidence="2">Single-stranded DNA-binding protein</fullName>
    </submittedName>
</protein>
<dbReference type="Pfam" id="PF04404">
    <property type="entry name" value="ERF"/>
    <property type="match status" value="1"/>
</dbReference>
<feature type="compositionally biased region" description="Polar residues" evidence="1">
    <location>
        <begin position="162"/>
        <end position="172"/>
    </location>
</feature>
<reference evidence="2 3" key="1">
    <citation type="submission" date="2020-05" db="EMBL/GenBank/DDBJ databases">
        <title>Draft genome sequence of Desulfovibrio psychrotolerans JS1T.</title>
        <authorList>
            <person name="Ueno A."/>
            <person name="Tamazawa S."/>
            <person name="Tamamura S."/>
            <person name="Murakami T."/>
            <person name="Kiyama T."/>
            <person name="Inomata H."/>
            <person name="Amano Y."/>
            <person name="Miyakawa K."/>
            <person name="Tamaki H."/>
            <person name="Naganuma T."/>
            <person name="Kaneko K."/>
        </authorList>
    </citation>
    <scope>NUCLEOTIDE SEQUENCE [LARGE SCALE GENOMIC DNA]</scope>
    <source>
        <strain evidence="2 3">JS1</strain>
    </source>
</reference>
<keyword evidence="3" id="KW-1185">Reference proteome</keyword>
<evidence type="ECO:0000256" key="1">
    <source>
        <dbReference type="SAM" id="MobiDB-lite"/>
    </source>
</evidence>
<accession>A0A7J0C0C7</accession>
<comment type="caution">
    <text evidence="2">The sequence shown here is derived from an EMBL/GenBank/DDBJ whole genome shotgun (WGS) entry which is preliminary data.</text>
</comment>
<dbReference type="Proteomes" id="UP000503820">
    <property type="component" value="Unassembled WGS sequence"/>
</dbReference>
<keyword evidence="2" id="KW-0238">DNA-binding</keyword>
<dbReference type="AlphaFoldDB" id="A0A7J0C0C7"/>
<dbReference type="RefSeq" id="WP_174411245.1">
    <property type="nucleotide sequence ID" value="NZ_BLVP01000043.1"/>
</dbReference>
<proteinExistence type="predicted"/>
<feature type="region of interest" description="Disordered" evidence="1">
    <location>
        <begin position="136"/>
        <end position="191"/>
    </location>
</feature>
<gene>
    <name evidence="2" type="ORF">DSM19430T_33380</name>
</gene>
<sequence>MTEAPLSHPAPGASPTITELAKAMLRVQQSLSPASKDAENPFVNKRYATLNSVMDACREGLIANGIWVAQYPVPVETGHLGLVTKLVHAESGQWQSSLMVMPLPKADPQGYGSALTYARRYGLATMVGLVTEADDDAEGAMPRSGNRPAKAQAATGARKESTQASPARSGTMATVAPQPPAQRNEKQGERPRAALAALPRIDGITYQTIQAQDGRTCVTASGDTRSKKALLQEAGFRWDATRKVWWRYADAQAA</sequence>
<evidence type="ECO:0000313" key="2">
    <source>
        <dbReference type="EMBL" id="GFM38654.1"/>
    </source>
</evidence>
<dbReference type="EMBL" id="BLVP01000043">
    <property type="protein sequence ID" value="GFM38654.1"/>
    <property type="molecule type" value="Genomic_DNA"/>
</dbReference>